<dbReference type="EMBL" id="SNTZ01000014">
    <property type="protein sequence ID" value="THV57275.1"/>
    <property type="molecule type" value="Genomic_DNA"/>
</dbReference>
<accession>A0A4S8RKD2</accession>
<evidence type="ECO:0000313" key="1">
    <source>
        <dbReference type="EMBL" id="THV57275.1"/>
    </source>
</evidence>
<keyword evidence="2" id="KW-1185">Reference proteome</keyword>
<dbReference type="Proteomes" id="UP000310406">
    <property type="component" value="Unassembled WGS sequence"/>
</dbReference>
<reference evidence="1 2" key="1">
    <citation type="submission" date="2019-03" db="EMBL/GenBank/DDBJ databases">
        <title>Muricauda SCR12 sp.nov, a marine bacterium isolated from Pacific Ocean:the Okinawa trough.</title>
        <authorList>
            <person name="Liu L."/>
        </authorList>
    </citation>
    <scope>NUCLEOTIDE SEQUENCE [LARGE SCALE GENOMIC DNA]</scope>
    <source>
        <strain evidence="1 2">SCR12</strain>
    </source>
</reference>
<gene>
    <name evidence="1" type="ORF">EZV76_15240</name>
</gene>
<proteinExistence type="predicted"/>
<name>A0A4S8RKD2_9FLAO</name>
<protein>
    <submittedName>
        <fullName evidence="1">Uncharacterized protein</fullName>
    </submittedName>
</protein>
<organism evidence="1 2">
    <name type="scientific">Flagellimonas alvinocaridis</name>
    <dbReference type="NCBI Taxonomy" id="2530200"/>
    <lineage>
        <taxon>Bacteria</taxon>
        <taxon>Pseudomonadati</taxon>
        <taxon>Bacteroidota</taxon>
        <taxon>Flavobacteriia</taxon>
        <taxon>Flavobacteriales</taxon>
        <taxon>Flavobacteriaceae</taxon>
        <taxon>Flagellimonas</taxon>
    </lineage>
</organism>
<dbReference type="OrthoDB" id="1446823at2"/>
<comment type="caution">
    <text evidence="1">The sequence shown here is derived from an EMBL/GenBank/DDBJ whole genome shotgun (WGS) entry which is preliminary data.</text>
</comment>
<sequence>MGLYAQTLNVAEIEVGDTFEIGRPDAAQYQHIDFPKPNLIIKRGGLANYKRVEGNKVTVTSVKEKKDGTLLVKLKKADGSRFFGSHWQVAANVKEAMASGELRKI</sequence>
<evidence type="ECO:0000313" key="2">
    <source>
        <dbReference type="Proteomes" id="UP000310406"/>
    </source>
</evidence>
<dbReference type="AlphaFoldDB" id="A0A4S8RKD2"/>